<protein>
    <recommendedName>
        <fullName evidence="4">Peptidase S1 domain-containing protein</fullName>
    </recommendedName>
</protein>
<dbReference type="InterPro" id="IPR009003">
    <property type="entry name" value="Peptidase_S1_PA"/>
</dbReference>
<dbReference type="SMART" id="SM00020">
    <property type="entry name" value="Tryp_SPc"/>
    <property type="match status" value="1"/>
</dbReference>
<dbReference type="Pfam" id="PF18322">
    <property type="entry name" value="CLIP_1"/>
    <property type="match status" value="1"/>
</dbReference>
<evidence type="ECO:0000256" key="2">
    <source>
        <dbReference type="ARBA" id="ARBA00024195"/>
    </source>
</evidence>
<keyword evidence="1" id="KW-1015">Disulfide bond</keyword>
<evidence type="ECO:0000256" key="1">
    <source>
        <dbReference type="ARBA" id="ARBA00023157"/>
    </source>
</evidence>
<evidence type="ECO:0000313" key="6">
    <source>
        <dbReference type="Proteomes" id="UP001152798"/>
    </source>
</evidence>
<dbReference type="PANTHER" id="PTHR24256">
    <property type="entry name" value="TRYPTASE-RELATED"/>
    <property type="match status" value="1"/>
</dbReference>
<dbReference type="InterPro" id="IPR051487">
    <property type="entry name" value="Ser/Thr_Proteases_Immune/Dev"/>
</dbReference>
<dbReference type="PRINTS" id="PR00722">
    <property type="entry name" value="CHYMOTRYPSIN"/>
</dbReference>
<accession>A0A9P0H925</accession>
<feature type="chain" id="PRO_5040234392" description="Peptidase S1 domain-containing protein" evidence="3">
    <location>
        <begin position="24"/>
        <end position="375"/>
    </location>
</feature>
<dbReference type="SUPFAM" id="SSF50494">
    <property type="entry name" value="Trypsin-like serine proteases"/>
    <property type="match status" value="1"/>
</dbReference>
<evidence type="ECO:0000313" key="5">
    <source>
        <dbReference type="EMBL" id="CAH1397830.1"/>
    </source>
</evidence>
<dbReference type="PROSITE" id="PS50240">
    <property type="entry name" value="TRYPSIN_DOM"/>
    <property type="match status" value="1"/>
</dbReference>
<dbReference type="OrthoDB" id="6261922at2759"/>
<comment type="similarity">
    <text evidence="2">Belongs to the peptidase S1 family. CLIP subfamily.</text>
</comment>
<dbReference type="InterPro" id="IPR043504">
    <property type="entry name" value="Peptidase_S1_PA_chymotrypsin"/>
</dbReference>
<dbReference type="GO" id="GO:0004252">
    <property type="term" value="F:serine-type endopeptidase activity"/>
    <property type="evidence" value="ECO:0007669"/>
    <property type="project" value="InterPro"/>
</dbReference>
<dbReference type="CDD" id="cd00190">
    <property type="entry name" value="Tryp_SPc"/>
    <property type="match status" value="1"/>
</dbReference>
<evidence type="ECO:0000256" key="3">
    <source>
        <dbReference type="SAM" id="SignalP"/>
    </source>
</evidence>
<dbReference type="GO" id="GO:0006508">
    <property type="term" value="P:proteolysis"/>
    <property type="evidence" value="ECO:0007669"/>
    <property type="project" value="InterPro"/>
</dbReference>
<sequence>MILRRFIQNILVILALCRTGIEGYNSSYENETKECKCVPYYLCENEKIITDGGPVIEPRGLMLADSVVHTYHSPRCDPLSVYCCKDKSIEPTPPRPRTQCGKRNDNFIEARAIGSTTSTLIGEFPWMIALFKIVVRSDLFSRNLKTEYFSGGALIHERIVLTSAHTVMSMKNNPSVRLMARAGEWNIQDDNEIEKHQDRVVAEIILHPNFYSKNSRNDLAILKLETPFILGYYIDIICLPPPGTIIVSGKCTLSSWGKESCNERDYRPSVLKKFDIEVVSRSQCASLYRQYRFDQSDILHDSFVCAGRKSGFDTCVGDEGSPLVCPTDLKGSTYELSGFVSSSSSSDCRNDKPRVYAGVGYAHEWIENIKNNLGD</sequence>
<organism evidence="5 6">
    <name type="scientific">Nezara viridula</name>
    <name type="common">Southern green stink bug</name>
    <name type="synonym">Cimex viridulus</name>
    <dbReference type="NCBI Taxonomy" id="85310"/>
    <lineage>
        <taxon>Eukaryota</taxon>
        <taxon>Metazoa</taxon>
        <taxon>Ecdysozoa</taxon>
        <taxon>Arthropoda</taxon>
        <taxon>Hexapoda</taxon>
        <taxon>Insecta</taxon>
        <taxon>Pterygota</taxon>
        <taxon>Neoptera</taxon>
        <taxon>Paraneoptera</taxon>
        <taxon>Hemiptera</taxon>
        <taxon>Heteroptera</taxon>
        <taxon>Panheteroptera</taxon>
        <taxon>Pentatomomorpha</taxon>
        <taxon>Pentatomoidea</taxon>
        <taxon>Pentatomidae</taxon>
        <taxon>Pentatominae</taxon>
        <taxon>Nezara</taxon>
    </lineage>
</organism>
<dbReference type="InterPro" id="IPR001254">
    <property type="entry name" value="Trypsin_dom"/>
</dbReference>
<feature type="signal peptide" evidence="3">
    <location>
        <begin position="1"/>
        <end position="23"/>
    </location>
</feature>
<dbReference type="AlphaFoldDB" id="A0A9P0H925"/>
<dbReference type="InterPro" id="IPR001314">
    <property type="entry name" value="Peptidase_S1A"/>
</dbReference>
<reference evidence="5" key="1">
    <citation type="submission" date="2022-01" db="EMBL/GenBank/DDBJ databases">
        <authorList>
            <person name="King R."/>
        </authorList>
    </citation>
    <scope>NUCLEOTIDE SEQUENCE</scope>
</reference>
<evidence type="ECO:0000259" key="4">
    <source>
        <dbReference type="PROSITE" id="PS50240"/>
    </source>
</evidence>
<proteinExistence type="inferred from homology"/>
<feature type="domain" description="Peptidase S1" evidence="4">
    <location>
        <begin position="112"/>
        <end position="371"/>
    </location>
</feature>
<dbReference type="Proteomes" id="UP001152798">
    <property type="component" value="Chromosome 4"/>
</dbReference>
<gene>
    <name evidence="5" type="ORF">NEZAVI_LOCUS7590</name>
</gene>
<keyword evidence="6" id="KW-1185">Reference proteome</keyword>
<dbReference type="InterPro" id="IPR041515">
    <property type="entry name" value="PPAF-2-like_Clip"/>
</dbReference>
<dbReference type="Pfam" id="PF00089">
    <property type="entry name" value="Trypsin"/>
    <property type="match status" value="1"/>
</dbReference>
<keyword evidence="3" id="KW-0732">Signal</keyword>
<dbReference type="Gene3D" id="2.40.10.10">
    <property type="entry name" value="Trypsin-like serine proteases"/>
    <property type="match status" value="2"/>
</dbReference>
<name>A0A9P0H925_NEZVI</name>
<dbReference type="EMBL" id="OV725080">
    <property type="protein sequence ID" value="CAH1397830.1"/>
    <property type="molecule type" value="Genomic_DNA"/>
</dbReference>